<protein>
    <submittedName>
        <fullName evidence="3">Twin-arginine translocation pathway signal</fullName>
    </submittedName>
</protein>
<dbReference type="Proteomes" id="UP000070433">
    <property type="component" value="Chromosome"/>
</dbReference>
<dbReference type="InterPro" id="IPR005064">
    <property type="entry name" value="BUG"/>
</dbReference>
<dbReference type="PANTHER" id="PTHR42928:SF5">
    <property type="entry name" value="BLR1237 PROTEIN"/>
    <property type="match status" value="1"/>
</dbReference>
<reference evidence="3 4" key="1">
    <citation type="journal article" date="2014" name="Int. J. Syst. Evol. Microbiol.">
        <title>Ramlibacter solisilvae sp. nov., isolated from forest soil, and emended description of the genus Ramlibacter.</title>
        <authorList>
            <person name="Lee H.J."/>
            <person name="Lee S.H."/>
            <person name="Lee S.S."/>
            <person name="Lee J.S."/>
            <person name="Kim Y."/>
            <person name="Kim S.C."/>
            <person name="Jeon C.O."/>
        </authorList>
    </citation>
    <scope>NUCLEOTIDE SEQUENCE [LARGE SCALE GENOMIC DNA]</scope>
    <source>
        <strain evidence="3 4">5-10</strain>
    </source>
</reference>
<dbReference type="InterPro" id="IPR006311">
    <property type="entry name" value="TAT_signal"/>
</dbReference>
<keyword evidence="2" id="KW-0732">Signal</keyword>
<dbReference type="RefSeq" id="WP_061499057.1">
    <property type="nucleotide sequence ID" value="NZ_CP010951.1"/>
</dbReference>
<dbReference type="PROSITE" id="PS51318">
    <property type="entry name" value="TAT"/>
    <property type="match status" value="1"/>
</dbReference>
<organism evidence="3 4">
    <name type="scientific">Ramlibacter tataouinensis</name>
    <dbReference type="NCBI Taxonomy" id="94132"/>
    <lineage>
        <taxon>Bacteria</taxon>
        <taxon>Pseudomonadati</taxon>
        <taxon>Pseudomonadota</taxon>
        <taxon>Betaproteobacteria</taxon>
        <taxon>Burkholderiales</taxon>
        <taxon>Comamonadaceae</taxon>
        <taxon>Ramlibacter</taxon>
    </lineage>
</organism>
<gene>
    <name evidence="3" type="ORF">UC35_10570</name>
</gene>
<sequence length="333" mass="34953">MKLTRRTFALQTLAGAAALTGLPALAQARTIRLLVGFPPGGGTDAVARLLGEHLKDALNATVVVDNKPGAGGQLAAQALKAAAPDGNTLFLSHDHTISILPQVTKNPGFEPAQDFVPVAGFATFVNAFAVSGGTPAKSFNDYVKWIQEGNDKTGGNATKGRGTVGVPAPASTPEFLVKLIGEKYKLDLAPAPYRGSAPMMADMLGNQIAAGVGSVPDFMENHRAGKLHIVGVLGKERQATLPDVPTFHELGLTGFEDVPYYGVFAPKGVSPAFVSEFGAAMSKVLAMPAVREQMQRMGLAPEYMTAQKLGERERAYTATWAKIIKAKGFAPAQ</sequence>
<dbReference type="Gene3D" id="3.40.190.150">
    <property type="entry name" value="Bordetella uptake gene, domain 1"/>
    <property type="match status" value="1"/>
</dbReference>
<dbReference type="SUPFAM" id="SSF53850">
    <property type="entry name" value="Periplasmic binding protein-like II"/>
    <property type="match status" value="1"/>
</dbReference>
<name>A0A127JTG5_9BURK</name>
<evidence type="ECO:0000313" key="3">
    <source>
        <dbReference type="EMBL" id="AMO23257.1"/>
    </source>
</evidence>
<dbReference type="InterPro" id="IPR042100">
    <property type="entry name" value="Bug_dom1"/>
</dbReference>
<evidence type="ECO:0000256" key="1">
    <source>
        <dbReference type="ARBA" id="ARBA00006987"/>
    </source>
</evidence>
<evidence type="ECO:0000313" key="4">
    <source>
        <dbReference type="Proteomes" id="UP000070433"/>
    </source>
</evidence>
<dbReference type="AlphaFoldDB" id="A0A127JTG5"/>
<dbReference type="PIRSF" id="PIRSF017082">
    <property type="entry name" value="YflP"/>
    <property type="match status" value="1"/>
</dbReference>
<comment type="similarity">
    <text evidence="1">Belongs to the UPF0065 (bug) family.</text>
</comment>
<keyword evidence="4" id="KW-1185">Reference proteome</keyword>
<dbReference type="PANTHER" id="PTHR42928">
    <property type="entry name" value="TRICARBOXYLATE-BINDING PROTEIN"/>
    <property type="match status" value="1"/>
</dbReference>
<dbReference type="PATRIC" id="fig|94132.3.peg.2152"/>
<feature type="signal peptide" evidence="2">
    <location>
        <begin position="1"/>
        <end position="26"/>
    </location>
</feature>
<accession>A0A127JTG5</accession>
<feature type="chain" id="PRO_5007449730" evidence="2">
    <location>
        <begin position="27"/>
        <end position="333"/>
    </location>
</feature>
<proteinExistence type="inferred from homology"/>
<dbReference type="EMBL" id="CP010951">
    <property type="protein sequence ID" value="AMO23257.1"/>
    <property type="molecule type" value="Genomic_DNA"/>
</dbReference>
<dbReference type="CDD" id="cd13579">
    <property type="entry name" value="PBP2_Bug_NagM"/>
    <property type="match status" value="1"/>
</dbReference>
<dbReference type="Gene3D" id="3.40.190.10">
    <property type="entry name" value="Periplasmic binding protein-like II"/>
    <property type="match status" value="1"/>
</dbReference>
<dbReference type="Pfam" id="PF03401">
    <property type="entry name" value="TctC"/>
    <property type="match status" value="1"/>
</dbReference>
<dbReference type="OrthoDB" id="8845010at2"/>
<evidence type="ECO:0000256" key="2">
    <source>
        <dbReference type="SAM" id="SignalP"/>
    </source>
</evidence>